<feature type="transmembrane region" description="Helical" evidence="2">
    <location>
        <begin position="158"/>
        <end position="181"/>
    </location>
</feature>
<keyword evidence="2" id="KW-0812">Transmembrane</keyword>
<feature type="transmembrane region" description="Helical" evidence="2">
    <location>
        <begin position="44"/>
        <end position="69"/>
    </location>
</feature>
<feature type="region of interest" description="Disordered" evidence="1">
    <location>
        <begin position="261"/>
        <end position="286"/>
    </location>
</feature>
<keyword evidence="2" id="KW-1133">Transmembrane helix</keyword>
<proteinExistence type="predicted"/>
<dbReference type="AlphaFoldDB" id="D8PN40"/>
<dbReference type="HOGENOM" id="CLU_046025_5_4_1"/>
<feature type="transmembrane region" description="Helical" evidence="2">
    <location>
        <begin position="12"/>
        <end position="35"/>
    </location>
</feature>
<feature type="transmembrane region" description="Helical" evidence="2">
    <location>
        <begin position="201"/>
        <end position="221"/>
    </location>
</feature>
<dbReference type="EMBL" id="GL377302">
    <property type="protein sequence ID" value="EFJ03546.1"/>
    <property type="molecule type" value="Genomic_DNA"/>
</dbReference>
<evidence type="ECO:0000256" key="2">
    <source>
        <dbReference type="SAM" id="Phobius"/>
    </source>
</evidence>
<feature type="transmembrane region" description="Helical" evidence="2">
    <location>
        <begin position="119"/>
        <end position="146"/>
    </location>
</feature>
<dbReference type="InParanoid" id="D8PN40"/>
<feature type="transmembrane region" description="Helical" evidence="2">
    <location>
        <begin position="89"/>
        <end position="107"/>
    </location>
</feature>
<dbReference type="eggNOG" id="ENOG502SHVR">
    <property type="taxonomic scope" value="Eukaryota"/>
</dbReference>
<keyword evidence="2" id="KW-0472">Membrane</keyword>
<evidence type="ECO:0000259" key="3">
    <source>
        <dbReference type="Pfam" id="PF20152"/>
    </source>
</evidence>
<protein>
    <recommendedName>
        <fullName evidence="3">DUF6534 domain-containing protein</fullName>
    </recommendedName>
</protein>
<accession>D8PN40</accession>
<dbReference type="VEuPathDB" id="FungiDB:SCHCODRAFT_02612834"/>
<keyword evidence="5" id="KW-1185">Reference proteome</keyword>
<feature type="compositionally biased region" description="Polar residues" evidence="1">
    <location>
        <begin position="301"/>
        <end position="314"/>
    </location>
</feature>
<dbReference type="Proteomes" id="UP000007431">
    <property type="component" value="Unassembled WGS sequence"/>
</dbReference>
<feature type="compositionally biased region" description="Low complexity" evidence="1">
    <location>
        <begin position="272"/>
        <end position="283"/>
    </location>
</feature>
<dbReference type="Pfam" id="PF20152">
    <property type="entry name" value="DUF6534"/>
    <property type="match status" value="1"/>
</dbReference>
<name>D8PN40_SCHCM</name>
<feature type="region of interest" description="Disordered" evidence="1">
    <location>
        <begin position="301"/>
        <end position="325"/>
    </location>
</feature>
<reference evidence="4 5" key="1">
    <citation type="journal article" date="2010" name="Nat. Biotechnol.">
        <title>Genome sequence of the model mushroom Schizophyllum commune.</title>
        <authorList>
            <person name="Ohm R.A."/>
            <person name="de Jong J.F."/>
            <person name="Lugones L.G."/>
            <person name="Aerts A."/>
            <person name="Kothe E."/>
            <person name="Stajich J.E."/>
            <person name="de Vries R.P."/>
            <person name="Record E."/>
            <person name="Levasseur A."/>
            <person name="Baker S.E."/>
            <person name="Bartholomew K.A."/>
            <person name="Coutinho P.M."/>
            <person name="Erdmann S."/>
            <person name="Fowler T.J."/>
            <person name="Gathman A.C."/>
            <person name="Lombard V."/>
            <person name="Henrissat B."/>
            <person name="Knabe N."/>
            <person name="Kuees U."/>
            <person name="Lilly W.W."/>
            <person name="Lindquist E."/>
            <person name="Lucas S."/>
            <person name="Magnuson J.K."/>
            <person name="Piumi F."/>
            <person name="Raudaskoski M."/>
            <person name="Salamov A."/>
            <person name="Schmutz J."/>
            <person name="Schwarze F.W.M.R."/>
            <person name="vanKuyk P.A."/>
            <person name="Horton J.S."/>
            <person name="Grigoriev I.V."/>
            <person name="Woesten H.A.B."/>
        </authorList>
    </citation>
    <scope>NUCLEOTIDE SEQUENCE [LARGE SCALE GENOMIC DNA]</scope>
    <source>
        <strain evidence="5">H4-8 / FGSC 9210</strain>
    </source>
</reference>
<dbReference type="PANTHER" id="PTHR40465">
    <property type="entry name" value="CHROMOSOME 1, WHOLE GENOME SHOTGUN SEQUENCE"/>
    <property type="match status" value="1"/>
</dbReference>
<feature type="non-terminal residue" evidence="4">
    <location>
        <position position="325"/>
    </location>
</feature>
<dbReference type="PANTHER" id="PTHR40465:SF1">
    <property type="entry name" value="DUF6534 DOMAIN-CONTAINING PROTEIN"/>
    <property type="match status" value="1"/>
</dbReference>
<evidence type="ECO:0000313" key="4">
    <source>
        <dbReference type="EMBL" id="EFJ03546.1"/>
    </source>
</evidence>
<gene>
    <name evidence="4" type="ORF">SCHCODRAFT_103628</name>
</gene>
<dbReference type="OMA" id="CADTANQ"/>
<feature type="compositionally biased region" description="Polar residues" evidence="1">
    <location>
        <begin position="261"/>
        <end position="271"/>
    </location>
</feature>
<sequence length="325" mass="36545">MLTPTIHNTLGMLFDSLVVSTALYGAGMLQGWYYYRRYSQKDHWAVKSVIGLVLLLDTLQQGMFAASVYRYCVSNLGNPAFLGVLDEVLIIQIFFVAAIALAVQLFYCYRVLMLSKKNWFVTLFLVLMATSAFATVFTYCGFAVRYEMFADLARLKSISIAVNVTSAATDVGISLAMIWYLRRARTGFKRSNDLIKRLIMFTFNTGLPTSAVAIFACIAINVWPNTFIYMFFFFLEGRLYTNSLLVTLNSRSYIRNPVPETSESFGLSTGPSRSRSQYNSSSRPAPDAITIKIDTVQHCDYQQSSEYSKESTSPVDGDSDKNVLH</sequence>
<evidence type="ECO:0000313" key="5">
    <source>
        <dbReference type="Proteomes" id="UP000007431"/>
    </source>
</evidence>
<evidence type="ECO:0000256" key="1">
    <source>
        <dbReference type="SAM" id="MobiDB-lite"/>
    </source>
</evidence>
<organism evidence="5">
    <name type="scientific">Schizophyllum commune (strain H4-8 / FGSC 9210)</name>
    <name type="common">Split gill fungus</name>
    <dbReference type="NCBI Taxonomy" id="578458"/>
    <lineage>
        <taxon>Eukaryota</taxon>
        <taxon>Fungi</taxon>
        <taxon>Dikarya</taxon>
        <taxon>Basidiomycota</taxon>
        <taxon>Agaricomycotina</taxon>
        <taxon>Agaricomycetes</taxon>
        <taxon>Agaricomycetidae</taxon>
        <taxon>Agaricales</taxon>
        <taxon>Schizophyllaceae</taxon>
        <taxon>Schizophyllum</taxon>
    </lineage>
</organism>
<feature type="domain" description="DUF6534" evidence="3">
    <location>
        <begin position="166"/>
        <end position="252"/>
    </location>
</feature>
<dbReference type="InterPro" id="IPR045339">
    <property type="entry name" value="DUF6534"/>
</dbReference>